<keyword evidence="1" id="KW-0732">Signal</keyword>
<dbReference type="eggNOG" id="ENOG502S0HZ">
    <property type="taxonomic scope" value="Eukaryota"/>
</dbReference>
<dbReference type="OMA" id="ICINSYD"/>
<dbReference type="HOGENOM" id="CLU_092498_2_0_1"/>
<dbReference type="RefSeq" id="XP_006673869.1">
    <property type="nucleotide sequence ID" value="XM_006673806.1"/>
</dbReference>
<organism evidence="2 3">
    <name type="scientific">Cordyceps militaris (strain CM01)</name>
    <name type="common">Caterpillar fungus</name>
    <dbReference type="NCBI Taxonomy" id="983644"/>
    <lineage>
        <taxon>Eukaryota</taxon>
        <taxon>Fungi</taxon>
        <taxon>Dikarya</taxon>
        <taxon>Ascomycota</taxon>
        <taxon>Pezizomycotina</taxon>
        <taxon>Sordariomycetes</taxon>
        <taxon>Hypocreomycetidae</taxon>
        <taxon>Hypocreales</taxon>
        <taxon>Cordycipitaceae</taxon>
        <taxon>Cordyceps</taxon>
    </lineage>
</organism>
<evidence type="ECO:0000256" key="1">
    <source>
        <dbReference type="SAM" id="SignalP"/>
    </source>
</evidence>
<dbReference type="InParanoid" id="G3JRX8"/>
<accession>G3JRX8</accession>
<dbReference type="EMBL" id="JH126405">
    <property type="protein sequence ID" value="EGX88624.1"/>
    <property type="molecule type" value="Genomic_DNA"/>
</dbReference>
<sequence>MRFGSFFAAGFAALAAAAATPEQIVTGINVLTQKTSALQGPAQSITILNAPLIIIGQGPFPQIIAGYSDLVSTTNTLSAQIGTGAERRALEIREDGGAIVRDAFRTFVRVSQATLNILIGKAGLLEKVPLVGPPVAAVLRAYEASLDNLSIQLISTFASVSADLTNEANSLSATLELAIQKYEGLQI</sequence>
<gene>
    <name evidence="2" type="ORF">CCM_08669</name>
</gene>
<proteinExistence type="predicted"/>
<dbReference type="AlphaFoldDB" id="G3JRX8"/>
<dbReference type="GeneID" id="18170675"/>
<dbReference type="OrthoDB" id="5089392at2759"/>
<dbReference type="KEGG" id="cmt:CCM_08669"/>
<feature type="signal peptide" evidence="1">
    <location>
        <begin position="1"/>
        <end position="19"/>
    </location>
</feature>
<dbReference type="Pfam" id="PF17615">
    <property type="entry name" value="C166"/>
    <property type="match status" value="1"/>
</dbReference>
<evidence type="ECO:0000313" key="2">
    <source>
        <dbReference type="EMBL" id="EGX88624.1"/>
    </source>
</evidence>
<keyword evidence="3" id="KW-1185">Reference proteome</keyword>
<protein>
    <submittedName>
        <fullName evidence="2">Uncharacterized protein</fullName>
    </submittedName>
</protein>
<feature type="chain" id="PRO_5003446463" evidence="1">
    <location>
        <begin position="20"/>
        <end position="187"/>
    </location>
</feature>
<dbReference type="VEuPathDB" id="FungiDB:CCM_08669"/>
<name>G3JRX8_CORMM</name>
<evidence type="ECO:0000313" key="3">
    <source>
        <dbReference type="Proteomes" id="UP000001610"/>
    </source>
</evidence>
<dbReference type="Proteomes" id="UP000001610">
    <property type="component" value="Unassembled WGS sequence"/>
</dbReference>
<reference evidence="2 3" key="1">
    <citation type="journal article" date="2011" name="Genome Biol.">
        <title>Genome sequence of the insect pathogenic fungus Cordyceps militaris, a valued traditional Chinese medicine.</title>
        <authorList>
            <person name="Zheng P."/>
            <person name="Xia Y."/>
            <person name="Xiao G."/>
            <person name="Xiong C."/>
            <person name="Hu X."/>
            <person name="Zhang S."/>
            <person name="Zheng H."/>
            <person name="Huang Y."/>
            <person name="Zhou Y."/>
            <person name="Wang S."/>
            <person name="Zhao G.P."/>
            <person name="Liu X."/>
            <person name="St Leger R.J."/>
            <person name="Wang C."/>
        </authorList>
    </citation>
    <scope>NUCLEOTIDE SEQUENCE [LARGE SCALE GENOMIC DNA]</scope>
    <source>
        <strain evidence="2 3">CM01</strain>
    </source>
</reference>